<dbReference type="InterPro" id="IPR036286">
    <property type="entry name" value="LexA/Signal_pep-like_sf"/>
</dbReference>
<dbReference type="BioCyc" id="RCHA213810:RUM_RS08235-MONOMER"/>
<organism evidence="9 10">
    <name type="scientific">Ruminococcus champanellensis (strain DSM 18848 / JCM 17042 / KCTC 15320 / 18P13)</name>
    <dbReference type="NCBI Taxonomy" id="213810"/>
    <lineage>
        <taxon>Bacteria</taxon>
        <taxon>Bacillati</taxon>
        <taxon>Bacillota</taxon>
        <taxon>Clostridia</taxon>
        <taxon>Eubacteriales</taxon>
        <taxon>Oscillospiraceae</taxon>
        <taxon>Ruminococcus</taxon>
    </lineage>
</organism>
<accession>D4LDS3</accession>
<dbReference type="InterPro" id="IPR050077">
    <property type="entry name" value="LexA_repressor"/>
</dbReference>
<dbReference type="GO" id="GO:0006355">
    <property type="term" value="P:regulation of DNA-templated transcription"/>
    <property type="evidence" value="ECO:0007669"/>
    <property type="project" value="InterPro"/>
</dbReference>
<dbReference type="GO" id="GO:0003677">
    <property type="term" value="F:DNA binding"/>
    <property type="evidence" value="ECO:0007669"/>
    <property type="project" value="InterPro"/>
</dbReference>
<evidence type="ECO:0000256" key="1">
    <source>
        <dbReference type="ARBA" id="ARBA00007484"/>
    </source>
</evidence>
<dbReference type="RefSeq" id="WP_015558674.1">
    <property type="nucleotide sequence ID" value="NC_021039.1"/>
</dbReference>
<keyword evidence="10" id="KW-1185">Reference proteome</keyword>
<evidence type="ECO:0000313" key="10">
    <source>
        <dbReference type="Proteomes" id="UP000007054"/>
    </source>
</evidence>
<dbReference type="Gene3D" id="2.10.109.10">
    <property type="entry name" value="Umud Fragment, subunit A"/>
    <property type="match status" value="1"/>
</dbReference>
<dbReference type="KEGG" id="rch:RUM_16930"/>
<dbReference type="Gene3D" id="1.10.260.40">
    <property type="entry name" value="lambda repressor-like DNA-binding domains"/>
    <property type="match status" value="1"/>
</dbReference>
<evidence type="ECO:0000256" key="6">
    <source>
        <dbReference type="ARBA" id="ARBA00023236"/>
    </source>
</evidence>
<dbReference type="SUPFAM" id="SSF47413">
    <property type="entry name" value="lambda repressor-like DNA-binding domains"/>
    <property type="match status" value="1"/>
</dbReference>
<evidence type="ECO:0000256" key="3">
    <source>
        <dbReference type="ARBA" id="ARBA00022801"/>
    </source>
</evidence>
<dbReference type="CDD" id="cd06529">
    <property type="entry name" value="S24_LexA-like"/>
    <property type="match status" value="1"/>
</dbReference>
<evidence type="ECO:0000259" key="8">
    <source>
        <dbReference type="PROSITE" id="PS50943"/>
    </source>
</evidence>
<dbReference type="CDD" id="cd00093">
    <property type="entry name" value="HTH_XRE"/>
    <property type="match status" value="1"/>
</dbReference>
<dbReference type="HOGENOM" id="CLU_066192_1_1_9"/>
<proteinExistence type="inferred from homology"/>
<keyword evidence="5" id="KW-0234">DNA repair</keyword>
<dbReference type="SMART" id="SM00530">
    <property type="entry name" value="HTH_XRE"/>
    <property type="match status" value="1"/>
</dbReference>
<dbReference type="GO" id="GO:0009432">
    <property type="term" value="P:SOS response"/>
    <property type="evidence" value="ECO:0007669"/>
    <property type="project" value="UniProtKB-KW"/>
</dbReference>
<dbReference type="Proteomes" id="UP000007054">
    <property type="component" value="Chromosome"/>
</dbReference>
<keyword evidence="3 7" id="KW-0378">Hydrolase</keyword>
<dbReference type="InterPro" id="IPR015927">
    <property type="entry name" value="Peptidase_S24_S26A/B/C"/>
</dbReference>
<dbReference type="GO" id="GO:0006281">
    <property type="term" value="P:DNA repair"/>
    <property type="evidence" value="ECO:0007669"/>
    <property type="project" value="UniProtKB-KW"/>
</dbReference>
<sequence length="208" mass="23788">MNIGERIKTARKEIDKTQQELADAIGTTKQNVYKYENGIITNIPSDKIEAIAKFLHVSPAYLFGWEEESLYDQFDNIHPIKLKKFPLLGDIACGEPIFADEDRESYIMADMDIRADFCLRAKGDSMINARIQDGDIVFIRKMPMVENGEIAAVIIDGEATLKRVQYYPQKGKLILYPENPNYEPFFYSGEELNEIRILGKAVYFMSAL</sequence>
<dbReference type="PRINTS" id="PR00726">
    <property type="entry name" value="LEXASERPTASE"/>
</dbReference>
<reference evidence="9" key="1">
    <citation type="submission" date="2010-03" db="EMBL/GenBank/DDBJ databases">
        <title>The genome sequence of Ruminococcus sp. 18P13.</title>
        <authorList>
            <consortium name="metaHIT consortium -- http://www.metahit.eu/"/>
            <person name="Pajon A."/>
            <person name="Turner K."/>
            <person name="Parkhill J."/>
            <person name="Bernalier A."/>
        </authorList>
    </citation>
    <scope>NUCLEOTIDE SEQUENCE [LARGE SCALE GENOMIC DNA]</scope>
    <source>
        <strain evidence="9">Type strain: 18P13</strain>
    </source>
</reference>
<keyword evidence="4 7" id="KW-0068">Autocatalytic cleavage</keyword>
<protein>
    <submittedName>
        <fullName evidence="9">SOS-response transcriptional repressors (RecA-mediated autopeptidases)</fullName>
    </submittedName>
</protein>
<dbReference type="Pfam" id="PF01381">
    <property type="entry name" value="HTH_3"/>
    <property type="match status" value="1"/>
</dbReference>
<dbReference type="PATRIC" id="fig|213810.4.peg.1589"/>
<dbReference type="InterPro" id="IPR010982">
    <property type="entry name" value="Lambda_DNA-bd_dom_sf"/>
</dbReference>
<dbReference type="AlphaFoldDB" id="D4LDS3"/>
<keyword evidence="6" id="KW-0742">SOS response</keyword>
<dbReference type="STRING" id="213810.RUM_16930"/>
<name>D4LDS3_RUMC1</name>
<feature type="domain" description="HTH cro/C1-type" evidence="8">
    <location>
        <begin position="7"/>
        <end position="62"/>
    </location>
</feature>
<dbReference type="InterPro" id="IPR006197">
    <property type="entry name" value="Peptidase_S24_LexA"/>
</dbReference>
<dbReference type="SUPFAM" id="SSF51306">
    <property type="entry name" value="LexA/Signal peptidase"/>
    <property type="match status" value="1"/>
</dbReference>
<dbReference type="InterPro" id="IPR039418">
    <property type="entry name" value="LexA-like"/>
</dbReference>
<dbReference type="EMBL" id="FP929052">
    <property type="protein sequence ID" value="CBL17768.1"/>
    <property type="molecule type" value="Genomic_DNA"/>
</dbReference>
<dbReference type="PROSITE" id="PS50943">
    <property type="entry name" value="HTH_CROC1"/>
    <property type="match status" value="1"/>
</dbReference>
<evidence type="ECO:0000256" key="7">
    <source>
        <dbReference type="RuleBase" id="RU003991"/>
    </source>
</evidence>
<dbReference type="GO" id="GO:0016787">
    <property type="term" value="F:hydrolase activity"/>
    <property type="evidence" value="ECO:0007669"/>
    <property type="project" value="UniProtKB-KW"/>
</dbReference>
<dbReference type="GeneID" id="83156399"/>
<keyword evidence="2" id="KW-0227">DNA damage</keyword>
<dbReference type="Pfam" id="PF00717">
    <property type="entry name" value="Peptidase_S24"/>
    <property type="match status" value="1"/>
</dbReference>
<evidence type="ECO:0000313" key="9">
    <source>
        <dbReference type="EMBL" id="CBL17768.1"/>
    </source>
</evidence>
<dbReference type="MEROPS" id="S24.001"/>
<evidence type="ECO:0000256" key="5">
    <source>
        <dbReference type="ARBA" id="ARBA00023204"/>
    </source>
</evidence>
<reference evidence="9" key="2">
    <citation type="submission" date="2010-03" db="EMBL/GenBank/DDBJ databases">
        <authorList>
            <person name="Pajon A."/>
        </authorList>
    </citation>
    <scope>NUCLEOTIDE SEQUENCE</scope>
    <source>
        <strain evidence="9">Type strain: 18P13</strain>
    </source>
</reference>
<evidence type="ECO:0000256" key="4">
    <source>
        <dbReference type="ARBA" id="ARBA00022813"/>
    </source>
</evidence>
<dbReference type="InterPro" id="IPR001387">
    <property type="entry name" value="Cro/C1-type_HTH"/>
</dbReference>
<comment type="similarity">
    <text evidence="1 7">Belongs to the peptidase S24 family.</text>
</comment>
<dbReference type="PANTHER" id="PTHR33516:SF2">
    <property type="entry name" value="LEXA REPRESSOR-RELATED"/>
    <property type="match status" value="1"/>
</dbReference>
<gene>
    <name evidence="9" type="ordered locus">RUM_16930</name>
</gene>
<evidence type="ECO:0000256" key="2">
    <source>
        <dbReference type="ARBA" id="ARBA00022763"/>
    </source>
</evidence>
<dbReference type="PANTHER" id="PTHR33516">
    <property type="entry name" value="LEXA REPRESSOR"/>
    <property type="match status" value="1"/>
</dbReference>